<dbReference type="RefSeq" id="WP_090202907.1">
    <property type="nucleotide sequence ID" value="NZ_FOZM01000001.1"/>
</dbReference>
<dbReference type="EMBL" id="FOZM01000001">
    <property type="protein sequence ID" value="SFR98873.1"/>
    <property type="molecule type" value="Genomic_DNA"/>
</dbReference>
<reference evidence="2 3" key="1">
    <citation type="submission" date="2016-10" db="EMBL/GenBank/DDBJ databases">
        <authorList>
            <person name="de Groot N.N."/>
        </authorList>
    </citation>
    <scope>NUCLEOTIDE SEQUENCE [LARGE SCALE GENOMIC DNA]</scope>
    <source>
        <strain evidence="2 3">DSM 29433</strain>
    </source>
</reference>
<dbReference type="STRING" id="1123755.SAMN05444714_0224"/>
<feature type="transmembrane region" description="Helical" evidence="1">
    <location>
        <begin position="21"/>
        <end position="38"/>
    </location>
</feature>
<dbReference type="AlphaFoldDB" id="A0A1I6L5V6"/>
<dbReference type="Proteomes" id="UP000198926">
    <property type="component" value="Unassembled WGS sequence"/>
</dbReference>
<name>A0A1I6L5V6_9RHOB</name>
<keyword evidence="1" id="KW-0812">Transmembrane</keyword>
<sequence>MQRALTQAEYDQIFRARIIGWGLRWTVGFGVVLVLTALVDGIGWLWPATIVLAGISFVVTLMQANRLKIHVYEGGEEIEK</sequence>
<evidence type="ECO:0000256" key="1">
    <source>
        <dbReference type="SAM" id="Phobius"/>
    </source>
</evidence>
<evidence type="ECO:0000313" key="3">
    <source>
        <dbReference type="Proteomes" id="UP000198926"/>
    </source>
</evidence>
<proteinExistence type="predicted"/>
<feature type="transmembrane region" description="Helical" evidence="1">
    <location>
        <begin position="44"/>
        <end position="62"/>
    </location>
</feature>
<accession>A0A1I6L5V6</accession>
<keyword evidence="1" id="KW-0472">Membrane</keyword>
<gene>
    <name evidence="2" type="ORF">SAMN05444714_0224</name>
</gene>
<keyword evidence="1" id="KW-1133">Transmembrane helix</keyword>
<evidence type="ECO:0000313" key="2">
    <source>
        <dbReference type="EMBL" id="SFR98873.1"/>
    </source>
</evidence>
<protein>
    <submittedName>
        <fullName evidence="2">Uncharacterized protein</fullName>
    </submittedName>
</protein>
<keyword evidence="3" id="KW-1185">Reference proteome</keyword>
<organism evidence="2 3">
    <name type="scientific">Yoonia litorea</name>
    <dbReference type="NCBI Taxonomy" id="1123755"/>
    <lineage>
        <taxon>Bacteria</taxon>
        <taxon>Pseudomonadati</taxon>
        <taxon>Pseudomonadota</taxon>
        <taxon>Alphaproteobacteria</taxon>
        <taxon>Rhodobacterales</taxon>
        <taxon>Paracoccaceae</taxon>
        <taxon>Yoonia</taxon>
    </lineage>
</organism>